<keyword evidence="2" id="KW-1185">Reference proteome</keyword>
<dbReference type="EMBL" id="SSTG01000019">
    <property type="protein sequence ID" value="THG54427.1"/>
    <property type="molecule type" value="Genomic_DNA"/>
</dbReference>
<name>A0AC61S7K0_9BACT</name>
<organism evidence="1 2">
    <name type="scientific">Muribaculum caecicola</name>
    <dbReference type="NCBI Taxonomy" id="3038144"/>
    <lineage>
        <taxon>Bacteria</taxon>
        <taxon>Pseudomonadati</taxon>
        <taxon>Bacteroidota</taxon>
        <taxon>Bacteroidia</taxon>
        <taxon>Bacteroidales</taxon>
        <taxon>Muribaculaceae</taxon>
        <taxon>Muribaculum</taxon>
    </lineage>
</organism>
<evidence type="ECO:0000313" key="1">
    <source>
        <dbReference type="EMBL" id="THG54427.1"/>
    </source>
</evidence>
<gene>
    <name evidence="1" type="primary">nusG</name>
    <name evidence="1" type="ORF">E5990_02900</name>
</gene>
<reference evidence="1" key="1">
    <citation type="submission" date="2019-04" db="EMBL/GenBank/DDBJ databases">
        <title>Microbes associate with the intestines of laboratory mice.</title>
        <authorList>
            <person name="Navarre W."/>
            <person name="Wong E."/>
            <person name="Huang K.C."/>
            <person name="Tropini C."/>
            <person name="Ng K."/>
            <person name="Yu B."/>
        </authorList>
    </citation>
    <scope>NUCLEOTIDE SEQUENCE</scope>
    <source>
        <strain evidence="1">NM86_A22</strain>
    </source>
</reference>
<proteinExistence type="predicted"/>
<accession>A0AC61S7K0</accession>
<evidence type="ECO:0000313" key="2">
    <source>
        <dbReference type="Proteomes" id="UP000305401"/>
    </source>
</evidence>
<comment type="caution">
    <text evidence="1">The sequence shown here is derived from an EMBL/GenBank/DDBJ whole genome shotgun (WGS) entry which is preliminary data.</text>
</comment>
<protein>
    <submittedName>
        <fullName evidence="1">Transcription termination/antitermination factor NusG</fullName>
    </submittedName>
</protein>
<dbReference type="Proteomes" id="UP000305401">
    <property type="component" value="Unassembled WGS sequence"/>
</dbReference>
<sequence>MAERKKEWYVLRAISGKEAKVKELLDAAIKNTDLGNYVFQVLIPTEKVVTTRAGKRVVKERNLYSGYVFIEADLTGEVMHELANTTNVIDFLRGRSKGSAPETLRQSEVMRMLGAADEINDINEDGLSDFLVGEIVKVNVGPFAGFNGEIVDIDSEKRKLKVEVKIFGRRTPLELEASQVERELAK</sequence>